<keyword evidence="5" id="KW-1185">Reference proteome</keyword>
<dbReference type="PANTHER" id="PTHR31371">
    <property type="entry name" value="BNAC09G50660D PROTEIN"/>
    <property type="match status" value="1"/>
</dbReference>
<accession>A0AA87ZN89</accession>
<evidence type="ECO:0000259" key="2">
    <source>
        <dbReference type="Pfam" id="PF05003"/>
    </source>
</evidence>
<sequence>MGILRFPWKSAAESAEPVLGILAFEVAGLMSKVVNLWHSLSDKEILRLREQIADSEGIKKFVSEDEDDLMELVLEEIIENLGCLSRSVVRLSKRSVDPVYHRLEQFYVDPVHNDFQWFGWAYKWKKMDRKVKKMERFVAVTMQLSDEQDVLVELEQTLRRMQANAQLDRVKLLEFQQKVTWQRQEVKNLRGMSPWVRTYDYIMRLMARSLFTILERIKLVFGANQMASEGNKNYCQPRNSDYLPRTHSFPVATQSSVHPSETNGSGFSSGPLRSSSKSGINSDKNAVSEGRQEDHHRSSAERGKFQNSKSKRHGGSFGGCMTGVSQSPIVESCKPTVGGSMRLIPTYMKNDPTKRPSKAPLSSSNNIYFKLALFNSNSKLLNVRPSTLGDAALALHYANVIKLIEKLASSPHLISPDARDDLYSMLPTTIRAALRAKLKSYAITMGSSVYNPALAAEWNLAVLQILEWLAPLAHNMIRWHSERNIEKQHEVSRTNVLLVQTLFHANQVKTEAAITELLLGLNYFCRISGVNEMTMIRERAILCSLARFMILLFAYEQKGLKWKRAYLINLSLCYALTGNCKWWLKLLRFYSEYVLRSHCFSGNFAIKFPVKWTKRPPNNKVKHLMRKWCACARSLLICKWDLARFESMDHLAHGGQRSSQTSGSIPITFTDTRVFYSTKHLKHSLPRA</sequence>
<evidence type="ECO:0000313" key="4">
    <source>
        <dbReference type="EMBL" id="GMN39333.1"/>
    </source>
</evidence>
<dbReference type="GO" id="GO:0045927">
    <property type="term" value="P:positive regulation of growth"/>
    <property type="evidence" value="ECO:0007669"/>
    <property type="project" value="InterPro"/>
</dbReference>
<feature type="compositionally biased region" description="Low complexity" evidence="1">
    <location>
        <begin position="264"/>
        <end position="279"/>
    </location>
</feature>
<reference evidence="4" key="1">
    <citation type="submission" date="2023-07" db="EMBL/GenBank/DDBJ databases">
        <title>draft genome sequence of fig (Ficus carica).</title>
        <authorList>
            <person name="Takahashi T."/>
            <person name="Nishimura K."/>
        </authorList>
    </citation>
    <scope>NUCLEOTIDE SEQUENCE</scope>
</reference>
<dbReference type="AlphaFoldDB" id="A0AA87ZN89"/>
<feature type="domain" description="DUF668" evidence="2">
    <location>
        <begin position="387"/>
        <end position="478"/>
    </location>
</feature>
<comment type="caution">
    <text evidence="4">The sequence shown here is derived from an EMBL/GenBank/DDBJ whole genome shotgun (WGS) entry which is preliminary data.</text>
</comment>
<feature type="region of interest" description="Disordered" evidence="1">
    <location>
        <begin position="253"/>
        <end position="320"/>
    </location>
</feature>
<dbReference type="EMBL" id="BTGU01000009">
    <property type="protein sequence ID" value="GMN39333.1"/>
    <property type="molecule type" value="Genomic_DNA"/>
</dbReference>
<dbReference type="Pfam" id="PF11961">
    <property type="entry name" value="DUF3475"/>
    <property type="match status" value="1"/>
</dbReference>
<dbReference type="Pfam" id="PF05003">
    <property type="entry name" value="DUF668"/>
    <property type="match status" value="1"/>
</dbReference>
<dbReference type="PANTHER" id="PTHR31371:SF4">
    <property type="entry name" value="DUF668 DOMAIN-CONTAINING PROTEIN"/>
    <property type="match status" value="1"/>
</dbReference>
<feature type="compositionally biased region" description="Polar residues" evidence="1">
    <location>
        <begin position="253"/>
        <end position="263"/>
    </location>
</feature>
<dbReference type="InterPro" id="IPR007700">
    <property type="entry name" value="DUF668"/>
</dbReference>
<dbReference type="Proteomes" id="UP001187192">
    <property type="component" value="Unassembled WGS sequence"/>
</dbReference>
<dbReference type="InterPro" id="IPR021864">
    <property type="entry name" value="DUF3475"/>
</dbReference>
<evidence type="ECO:0000313" key="5">
    <source>
        <dbReference type="Proteomes" id="UP001187192"/>
    </source>
</evidence>
<protein>
    <submittedName>
        <fullName evidence="4">Uncharacterized protein</fullName>
    </submittedName>
</protein>
<evidence type="ECO:0000259" key="3">
    <source>
        <dbReference type="Pfam" id="PF11961"/>
    </source>
</evidence>
<feature type="compositionally biased region" description="Basic and acidic residues" evidence="1">
    <location>
        <begin position="290"/>
        <end position="304"/>
    </location>
</feature>
<feature type="domain" description="DUF3475" evidence="3">
    <location>
        <begin position="21"/>
        <end position="77"/>
    </location>
</feature>
<gene>
    <name evidence="4" type="ORF">TIFTF001_008557</name>
</gene>
<name>A0AA87ZN89_FICCA</name>
<evidence type="ECO:0000256" key="1">
    <source>
        <dbReference type="SAM" id="MobiDB-lite"/>
    </source>
</evidence>
<organism evidence="4 5">
    <name type="scientific">Ficus carica</name>
    <name type="common">Common fig</name>
    <dbReference type="NCBI Taxonomy" id="3494"/>
    <lineage>
        <taxon>Eukaryota</taxon>
        <taxon>Viridiplantae</taxon>
        <taxon>Streptophyta</taxon>
        <taxon>Embryophyta</taxon>
        <taxon>Tracheophyta</taxon>
        <taxon>Spermatophyta</taxon>
        <taxon>Magnoliopsida</taxon>
        <taxon>eudicotyledons</taxon>
        <taxon>Gunneridae</taxon>
        <taxon>Pentapetalae</taxon>
        <taxon>rosids</taxon>
        <taxon>fabids</taxon>
        <taxon>Rosales</taxon>
        <taxon>Moraceae</taxon>
        <taxon>Ficeae</taxon>
        <taxon>Ficus</taxon>
    </lineage>
</organism>
<proteinExistence type="predicted"/>